<gene>
    <name evidence="2" type="ORF">K444DRAFT_608554</name>
</gene>
<reference evidence="2 3" key="1">
    <citation type="submission" date="2016-04" db="EMBL/GenBank/DDBJ databases">
        <title>A degradative enzymes factory behind the ericoid mycorrhizal symbiosis.</title>
        <authorList>
            <consortium name="DOE Joint Genome Institute"/>
            <person name="Martino E."/>
            <person name="Morin E."/>
            <person name="Grelet G."/>
            <person name="Kuo A."/>
            <person name="Kohler A."/>
            <person name="Daghino S."/>
            <person name="Barry K."/>
            <person name="Choi C."/>
            <person name="Cichocki N."/>
            <person name="Clum A."/>
            <person name="Copeland A."/>
            <person name="Hainaut M."/>
            <person name="Haridas S."/>
            <person name="Labutti K."/>
            <person name="Lindquist E."/>
            <person name="Lipzen A."/>
            <person name="Khouja H.-R."/>
            <person name="Murat C."/>
            <person name="Ohm R."/>
            <person name="Olson A."/>
            <person name="Spatafora J."/>
            <person name="Veneault-Fourrey C."/>
            <person name="Henrissat B."/>
            <person name="Grigoriev I."/>
            <person name="Martin F."/>
            <person name="Perotto S."/>
        </authorList>
    </citation>
    <scope>NUCLEOTIDE SEQUENCE [LARGE SCALE GENOMIC DNA]</scope>
    <source>
        <strain evidence="2 3">E</strain>
    </source>
</reference>
<feature type="signal peptide" evidence="1">
    <location>
        <begin position="1"/>
        <end position="21"/>
    </location>
</feature>
<dbReference type="GeneID" id="36587483"/>
<keyword evidence="3" id="KW-1185">Reference proteome</keyword>
<dbReference type="OrthoDB" id="3453920at2759"/>
<dbReference type="InParanoid" id="A0A2J6TPC7"/>
<dbReference type="Proteomes" id="UP000235371">
    <property type="component" value="Unassembled WGS sequence"/>
</dbReference>
<dbReference type="RefSeq" id="XP_024741779.1">
    <property type="nucleotide sequence ID" value="XM_024879406.1"/>
</dbReference>
<dbReference type="EMBL" id="KZ613747">
    <property type="protein sequence ID" value="PMD64875.1"/>
    <property type="molecule type" value="Genomic_DNA"/>
</dbReference>
<protein>
    <submittedName>
        <fullName evidence="2">Uncharacterized protein</fullName>
    </submittedName>
</protein>
<evidence type="ECO:0000256" key="1">
    <source>
        <dbReference type="SAM" id="SignalP"/>
    </source>
</evidence>
<keyword evidence="1" id="KW-0732">Signal</keyword>
<evidence type="ECO:0000313" key="2">
    <source>
        <dbReference type="EMBL" id="PMD64875.1"/>
    </source>
</evidence>
<feature type="chain" id="PRO_5014372618" evidence="1">
    <location>
        <begin position="22"/>
        <end position="162"/>
    </location>
</feature>
<evidence type="ECO:0000313" key="3">
    <source>
        <dbReference type="Proteomes" id="UP000235371"/>
    </source>
</evidence>
<proteinExistence type="predicted"/>
<accession>A0A2J6TPC7</accession>
<organism evidence="2 3">
    <name type="scientific">Hyaloscypha bicolor E</name>
    <dbReference type="NCBI Taxonomy" id="1095630"/>
    <lineage>
        <taxon>Eukaryota</taxon>
        <taxon>Fungi</taxon>
        <taxon>Dikarya</taxon>
        <taxon>Ascomycota</taxon>
        <taxon>Pezizomycotina</taxon>
        <taxon>Leotiomycetes</taxon>
        <taxon>Helotiales</taxon>
        <taxon>Hyaloscyphaceae</taxon>
        <taxon>Hyaloscypha</taxon>
        <taxon>Hyaloscypha bicolor</taxon>
    </lineage>
</organism>
<dbReference type="AlphaFoldDB" id="A0A2J6TPC7"/>
<name>A0A2J6TPC7_9HELO</name>
<sequence>MLSINLFTLLLVAFQTHLSLAVPVEGPVEALKPRTSLHTCAVFAQRWFDNSFDLQAFGYNWTADGVFQGIAKADIETTGLPAGTVFTTPNKIGSYQFTAINTANPAVVNGQVNWNDPGKLSFIWGTTEFDTFSPGNTCVTIAVGFSPYGYATNYTCPFQCDS</sequence>